<evidence type="ECO:0000313" key="5">
    <source>
        <dbReference type="Proteomes" id="UP001156690"/>
    </source>
</evidence>
<sequence>MKTYIRTPLLNDVLAVNALLLQQHNFHKEVEPTYSPDTYQSVTEEDFITFSEESDTEILLLCKEESGKEHVIGVAMLKFYTSPYPPFALNGSSCYINQLVVDKEHRGMNLGTSMLREIEGYCAKYGFNEIFLDCWCANELGQNFYANNDFKPIRSLMSKEVELDHRV</sequence>
<reference evidence="5" key="1">
    <citation type="journal article" date="2019" name="Int. J. Syst. Evol. Microbiol.">
        <title>The Global Catalogue of Microorganisms (GCM) 10K type strain sequencing project: providing services to taxonomists for standard genome sequencing and annotation.</title>
        <authorList>
            <consortium name="The Broad Institute Genomics Platform"/>
            <consortium name="The Broad Institute Genome Sequencing Center for Infectious Disease"/>
            <person name="Wu L."/>
            <person name="Ma J."/>
        </authorList>
    </citation>
    <scope>NUCLEOTIDE SEQUENCE [LARGE SCALE GENOMIC DNA]</scope>
    <source>
        <strain evidence="5">NBRC 15640</strain>
    </source>
</reference>
<feature type="domain" description="N-acetyltransferase" evidence="3">
    <location>
        <begin position="11"/>
        <end position="167"/>
    </location>
</feature>
<dbReference type="Gene3D" id="3.40.630.30">
    <property type="match status" value="1"/>
</dbReference>
<protein>
    <recommendedName>
        <fullName evidence="3">N-acetyltransferase domain-containing protein</fullName>
    </recommendedName>
</protein>
<keyword evidence="1" id="KW-0808">Transferase</keyword>
<dbReference type="SUPFAM" id="SSF55729">
    <property type="entry name" value="Acyl-CoA N-acyltransferases (Nat)"/>
    <property type="match status" value="1"/>
</dbReference>
<organism evidence="4 5">
    <name type="scientific">Vibrio penaeicida</name>
    <dbReference type="NCBI Taxonomy" id="104609"/>
    <lineage>
        <taxon>Bacteria</taxon>
        <taxon>Pseudomonadati</taxon>
        <taxon>Pseudomonadota</taxon>
        <taxon>Gammaproteobacteria</taxon>
        <taxon>Vibrionales</taxon>
        <taxon>Vibrionaceae</taxon>
        <taxon>Vibrio</taxon>
    </lineage>
</organism>
<dbReference type="CDD" id="cd04301">
    <property type="entry name" value="NAT_SF"/>
    <property type="match status" value="1"/>
</dbReference>
<evidence type="ECO:0000256" key="1">
    <source>
        <dbReference type="ARBA" id="ARBA00022679"/>
    </source>
</evidence>
<comment type="caution">
    <text evidence="4">The sequence shown here is derived from an EMBL/GenBank/DDBJ whole genome shotgun (WGS) entry which is preliminary data.</text>
</comment>
<evidence type="ECO:0000313" key="4">
    <source>
        <dbReference type="EMBL" id="GLQ74250.1"/>
    </source>
</evidence>
<evidence type="ECO:0000256" key="2">
    <source>
        <dbReference type="ARBA" id="ARBA00023315"/>
    </source>
</evidence>
<dbReference type="Proteomes" id="UP001156690">
    <property type="component" value="Unassembled WGS sequence"/>
</dbReference>
<dbReference type="EMBL" id="BSNX01000055">
    <property type="protein sequence ID" value="GLQ74250.1"/>
    <property type="molecule type" value="Genomic_DNA"/>
</dbReference>
<dbReference type="InterPro" id="IPR051556">
    <property type="entry name" value="N-term/lysine_N-AcTrnsfr"/>
</dbReference>
<dbReference type="InterPro" id="IPR016181">
    <property type="entry name" value="Acyl_CoA_acyltransferase"/>
</dbReference>
<dbReference type="PROSITE" id="PS51186">
    <property type="entry name" value="GNAT"/>
    <property type="match status" value="1"/>
</dbReference>
<evidence type="ECO:0000259" key="3">
    <source>
        <dbReference type="PROSITE" id="PS51186"/>
    </source>
</evidence>
<proteinExistence type="predicted"/>
<gene>
    <name evidence="4" type="ORF">GCM10007932_36110</name>
</gene>
<name>A0AAV5NU61_9VIBR</name>
<keyword evidence="5" id="KW-1185">Reference proteome</keyword>
<dbReference type="AlphaFoldDB" id="A0AAV5NU61"/>
<accession>A0AAV5NU61</accession>
<dbReference type="RefSeq" id="WP_126606472.1">
    <property type="nucleotide sequence ID" value="NZ_AP025145.1"/>
</dbReference>
<dbReference type="InterPro" id="IPR000182">
    <property type="entry name" value="GNAT_dom"/>
</dbReference>
<dbReference type="Pfam" id="PF00583">
    <property type="entry name" value="Acetyltransf_1"/>
    <property type="match status" value="1"/>
</dbReference>
<dbReference type="PANTHER" id="PTHR42919">
    <property type="entry name" value="N-ALPHA-ACETYLTRANSFERASE"/>
    <property type="match status" value="1"/>
</dbReference>
<dbReference type="PANTHER" id="PTHR42919:SF8">
    <property type="entry name" value="N-ALPHA-ACETYLTRANSFERASE 50"/>
    <property type="match status" value="1"/>
</dbReference>
<keyword evidence="2" id="KW-0012">Acyltransferase</keyword>
<dbReference type="GO" id="GO:0016747">
    <property type="term" value="F:acyltransferase activity, transferring groups other than amino-acyl groups"/>
    <property type="evidence" value="ECO:0007669"/>
    <property type="project" value="InterPro"/>
</dbReference>